<dbReference type="InterPro" id="IPR053864">
    <property type="entry name" value="DUF6933"/>
</dbReference>
<evidence type="ECO:0000313" key="2">
    <source>
        <dbReference type="EMBL" id="PED84056.1"/>
    </source>
</evidence>
<accession>A0AA91ZUL5</accession>
<protein>
    <recommendedName>
        <fullName evidence="1">DUF6933 domain-containing protein</fullName>
    </recommendedName>
</protein>
<name>A0AA91ZUL5_9BACI</name>
<reference evidence="2 3" key="1">
    <citation type="submission" date="2017-09" db="EMBL/GenBank/DDBJ databases">
        <title>Large-scale bioinformatics analysis of Bacillus genomes uncovers conserved roles of natural products in bacterial physiology.</title>
        <authorList>
            <consortium name="Agbiome Team Llc"/>
            <person name="Bleich R.M."/>
            <person name="Grubbs K.J."/>
            <person name="Santa Maria K.C."/>
            <person name="Allen S.E."/>
            <person name="Farag S."/>
            <person name="Shank E.A."/>
            <person name="Bowers A."/>
        </authorList>
    </citation>
    <scope>NUCLEOTIDE SEQUENCE [LARGE SCALE GENOMIC DNA]</scope>
    <source>
        <strain evidence="2 3">AFS092012</strain>
    </source>
</reference>
<proteinExistence type="predicted"/>
<dbReference type="AlphaFoldDB" id="A0AA91ZUL5"/>
<feature type="domain" description="DUF6933" evidence="1">
    <location>
        <begin position="3"/>
        <end position="155"/>
    </location>
</feature>
<comment type="caution">
    <text evidence="2">The sequence shown here is derived from an EMBL/GenBank/DDBJ whole genome shotgun (WGS) entry which is preliminary data.</text>
</comment>
<dbReference type="RefSeq" id="WP_097897564.1">
    <property type="nucleotide sequence ID" value="NZ_NVOR01000008.1"/>
</dbReference>
<dbReference type="Pfam" id="PF22016">
    <property type="entry name" value="DUF6933"/>
    <property type="match status" value="1"/>
</dbReference>
<organism evidence="2 3">
    <name type="scientific">Bacillus pseudomycoides</name>
    <dbReference type="NCBI Taxonomy" id="64104"/>
    <lineage>
        <taxon>Bacteria</taxon>
        <taxon>Bacillati</taxon>
        <taxon>Bacillota</taxon>
        <taxon>Bacilli</taxon>
        <taxon>Bacillales</taxon>
        <taxon>Bacillaceae</taxon>
        <taxon>Bacillus</taxon>
        <taxon>Bacillus cereus group</taxon>
    </lineage>
</organism>
<dbReference type="EMBL" id="NVOR01000008">
    <property type="protein sequence ID" value="PED84056.1"/>
    <property type="molecule type" value="Genomic_DNA"/>
</dbReference>
<gene>
    <name evidence="2" type="ORF">CON65_02855</name>
</gene>
<dbReference type="Proteomes" id="UP000221020">
    <property type="component" value="Unassembled WGS sequence"/>
</dbReference>
<evidence type="ECO:0000313" key="3">
    <source>
        <dbReference type="Proteomes" id="UP000221020"/>
    </source>
</evidence>
<evidence type="ECO:0000259" key="1">
    <source>
        <dbReference type="Pfam" id="PF22016"/>
    </source>
</evidence>
<sequence length="175" mass="20721">MQLIQCTKKLADEMKIKVQKVDTADFNPLYCWHANLFKIGRKKCVMIMNNATRYHFVIYGVLKKDLQNLDLVFKKNLTTCLLLDGIEPEMIEQYLNHDSIVQYAATNNRSILSQINESIFAVDHYFYYELVEKQQEFIDLAEMNQNLNHIYMLKLSKQPVEMMRDALNQQFLLDK</sequence>